<reference evidence="3" key="2">
    <citation type="submission" date="2022-01" db="EMBL/GenBank/DDBJ databases">
        <authorList>
            <person name="Yamashiro T."/>
            <person name="Shiraishi A."/>
            <person name="Satake H."/>
            <person name="Nakayama K."/>
        </authorList>
    </citation>
    <scope>NUCLEOTIDE SEQUENCE</scope>
</reference>
<dbReference type="PANTHER" id="PTHR33116:SF84">
    <property type="entry name" value="RNA-DIRECTED DNA POLYMERASE"/>
    <property type="match status" value="1"/>
</dbReference>
<evidence type="ECO:0000313" key="4">
    <source>
        <dbReference type="Proteomes" id="UP001151760"/>
    </source>
</evidence>
<reference evidence="3" key="1">
    <citation type="journal article" date="2022" name="Int. J. Mol. Sci.">
        <title>Draft Genome of Tanacetum Coccineum: Genomic Comparison of Closely Related Tanacetum-Family Plants.</title>
        <authorList>
            <person name="Yamashiro T."/>
            <person name="Shiraishi A."/>
            <person name="Nakayama K."/>
            <person name="Satake H."/>
        </authorList>
    </citation>
    <scope>NUCLEOTIDE SEQUENCE</scope>
</reference>
<dbReference type="Proteomes" id="UP001151760">
    <property type="component" value="Unassembled WGS sequence"/>
</dbReference>
<evidence type="ECO:0000256" key="1">
    <source>
        <dbReference type="SAM" id="MobiDB-lite"/>
    </source>
</evidence>
<gene>
    <name evidence="3" type="ORF">Tco_1029069</name>
</gene>
<dbReference type="InterPro" id="IPR026960">
    <property type="entry name" value="RVT-Znf"/>
</dbReference>
<protein>
    <submittedName>
        <fullName evidence="3">Cytokinin dehydrogenase 3-like protein</fullName>
    </submittedName>
</protein>
<evidence type="ECO:0000259" key="2">
    <source>
        <dbReference type="Pfam" id="PF13966"/>
    </source>
</evidence>
<dbReference type="PANTHER" id="PTHR33116">
    <property type="entry name" value="REVERSE TRANSCRIPTASE ZINC-BINDING DOMAIN-CONTAINING PROTEIN-RELATED-RELATED"/>
    <property type="match status" value="1"/>
</dbReference>
<evidence type="ECO:0000313" key="3">
    <source>
        <dbReference type="EMBL" id="GJT69783.1"/>
    </source>
</evidence>
<feature type="compositionally biased region" description="Polar residues" evidence="1">
    <location>
        <begin position="508"/>
        <end position="517"/>
    </location>
</feature>
<keyword evidence="4" id="KW-1185">Reference proteome</keyword>
<feature type="region of interest" description="Disordered" evidence="1">
    <location>
        <begin position="502"/>
        <end position="526"/>
    </location>
</feature>
<feature type="domain" description="Reverse transcriptase zinc-binding" evidence="2">
    <location>
        <begin position="303"/>
        <end position="362"/>
    </location>
</feature>
<dbReference type="EMBL" id="BQNB010018020">
    <property type="protein sequence ID" value="GJT69783.1"/>
    <property type="molecule type" value="Genomic_DNA"/>
</dbReference>
<accession>A0ABQ5G3M4</accession>
<name>A0ABQ5G3M4_9ASTR</name>
<proteinExistence type="predicted"/>
<organism evidence="3 4">
    <name type="scientific">Tanacetum coccineum</name>
    <dbReference type="NCBI Taxonomy" id="301880"/>
    <lineage>
        <taxon>Eukaryota</taxon>
        <taxon>Viridiplantae</taxon>
        <taxon>Streptophyta</taxon>
        <taxon>Embryophyta</taxon>
        <taxon>Tracheophyta</taxon>
        <taxon>Spermatophyta</taxon>
        <taxon>Magnoliopsida</taxon>
        <taxon>eudicotyledons</taxon>
        <taxon>Gunneridae</taxon>
        <taxon>Pentapetalae</taxon>
        <taxon>asterids</taxon>
        <taxon>campanulids</taxon>
        <taxon>Asterales</taxon>
        <taxon>Asteraceae</taxon>
        <taxon>Asteroideae</taxon>
        <taxon>Anthemideae</taxon>
        <taxon>Anthemidinae</taxon>
        <taxon>Tanacetum</taxon>
    </lineage>
</organism>
<dbReference type="Pfam" id="PF13966">
    <property type="entry name" value="zf-RVT"/>
    <property type="match status" value="1"/>
</dbReference>
<sequence length="962" mass="108975">MQITHLCFADNLLVFCHGDIKSVSTIKESLKEFSSYSGLKANMNKSTIFFGGLTIAEQSIILDIIPFAIGSLPVRYLGVPLITKKICATDCKPLIDKVKSRIMDWRNKALSYSGRLQLIVSVLSKLTRGKAKVSWGNVCKPKEQGGLGIKDLELWNESNSSTGWKDMLKLRDKIRKHVLWKVGDGKSVNVWYDNWNTEGALSEIVSTREMYDAGMSINTTIADLNIIHEGKWPEGWEIEYPILKMYKIPSLHEGRNDEIVWVDNAGHERVFGVKRSEVNVLKMERILCYVKILHRMAQDRRINKCIPRHAFVVWMAIQNRLNTQDRIALWKPNEKMQCVFCKKCLDSIDHLFFICEFSKEVWREMQKTLNVSMAFSWENSVKELCRLPNTKNIWSIIRKLVFGAVAYFIWQEMNKRIFKGERRDVNSLVHVIMEVIRLKLAGMEVKESNTIKEVEERWSVLFQKRNSTAYIAVDDYWLKWNGAWIFESKREWVGRGVKKKDLNRNKKNTSSGTSVSADSDDTMNDDTPIGVASVVQEGVTPSVVDMTAEIGNHNSLDDTTVSESFPPLSTPVNTAGNAPGKSSYANITSKPSGKKMNVRTLFTHEGNGIDVVVLVDFIRAISARFANTAYGFFLGKKMAYPVVVNYVRNTWVKLHGVPVMAFSEDGLSVIATKLGTPLMLDSYTSDMCMQSWGRSSYARVRIELRADMDLKDNIVVAMPKITREGHYTCNVRVEYEWKPPRCSSCKVFGYIHEGCPKNKGVGEKKTVKKLSQTSRGVSVFGNKKKCVKPAIEVSNSNPFDILNSVDNDVEFGTNGGTTNLVNNEATSSGSSFMNIDNDGEFTSNTPICEKIDKIERQICEGKLRLLDNDVNPLVPSGIVESDSEVEMVFDETSNLRISTSGKDESDKGYGTNSLLEQWRDSYQDNDDYDPYDDDMYENHDLSEQLQSICDDLNITVRGRKKK</sequence>
<comment type="caution">
    <text evidence="3">The sequence shown here is derived from an EMBL/GenBank/DDBJ whole genome shotgun (WGS) entry which is preliminary data.</text>
</comment>